<protein>
    <submittedName>
        <fullName evidence="2">Uncharacterized protein LOC127363544 isoform X2</fullName>
    </submittedName>
</protein>
<gene>
    <name evidence="2" type="ORF">XNOV1_A041936</name>
</gene>
<sequence length="141" mass="15885">MSLNSSIYDDSLLHLNLSSSSVSIPFDICFIARPSAFIFATFYIANIITLAPLCGLIIYIGLKRQRQQRSSPTASLMSHSDSFTYHMVTMELIAILGFILCVLGVFTVHINTYFVGFCLWGFTWYVSPLSVFWFVQDRGST</sequence>
<name>A0AAV1HIC1_XYRNO</name>
<dbReference type="AlphaFoldDB" id="A0AAV1HIC1"/>
<feature type="transmembrane region" description="Helical" evidence="1">
    <location>
        <begin position="112"/>
        <end position="135"/>
    </location>
</feature>
<reference evidence="2" key="1">
    <citation type="submission" date="2023-08" db="EMBL/GenBank/DDBJ databases">
        <authorList>
            <person name="Alioto T."/>
            <person name="Alioto T."/>
            <person name="Gomez Garrido J."/>
        </authorList>
    </citation>
    <scope>NUCLEOTIDE SEQUENCE</scope>
</reference>
<accession>A0AAV1HIC1</accession>
<keyword evidence="1" id="KW-0472">Membrane</keyword>
<keyword evidence="1" id="KW-1133">Transmembrane helix</keyword>
<feature type="transmembrane region" description="Helical" evidence="1">
    <location>
        <begin position="83"/>
        <end position="106"/>
    </location>
</feature>
<feature type="transmembrane region" description="Helical" evidence="1">
    <location>
        <begin position="36"/>
        <end position="62"/>
    </location>
</feature>
<dbReference type="Proteomes" id="UP001178508">
    <property type="component" value="Chromosome 23"/>
</dbReference>
<evidence type="ECO:0000256" key="1">
    <source>
        <dbReference type="SAM" id="Phobius"/>
    </source>
</evidence>
<keyword evidence="1" id="KW-0812">Transmembrane</keyword>
<keyword evidence="3" id="KW-1185">Reference proteome</keyword>
<organism evidence="2 3">
    <name type="scientific">Xyrichtys novacula</name>
    <name type="common">Pearly razorfish</name>
    <name type="synonym">Hemipteronotus novacula</name>
    <dbReference type="NCBI Taxonomy" id="13765"/>
    <lineage>
        <taxon>Eukaryota</taxon>
        <taxon>Metazoa</taxon>
        <taxon>Chordata</taxon>
        <taxon>Craniata</taxon>
        <taxon>Vertebrata</taxon>
        <taxon>Euteleostomi</taxon>
        <taxon>Actinopterygii</taxon>
        <taxon>Neopterygii</taxon>
        <taxon>Teleostei</taxon>
        <taxon>Neoteleostei</taxon>
        <taxon>Acanthomorphata</taxon>
        <taxon>Eupercaria</taxon>
        <taxon>Labriformes</taxon>
        <taxon>Labridae</taxon>
        <taxon>Xyrichtys</taxon>
    </lineage>
</organism>
<dbReference type="EMBL" id="OY660886">
    <property type="protein sequence ID" value="CAJ1085805.1"/>
    <property type="molecule type" value="Genomic_DNA"/>
</dbReference>
<evidence type="ECO:0000313" key="3">
    <source>
        <dbReference type="Proteomes" id="UP001178508"/>
    </source>
</evidence>
<proteinExistence type="predicted"/>
<evidence type="ECO:0000313" key="2">
    <source>
        <dbReference type="EMBL" id="CAJ1085805.1"/>
    </source>
</evidence>